<evidence type="ECO:0000256" key="1">
    <source>
        <dbReference type="ARBA" id="ARBA00006068"/>
    </source>
</evidence>
<dbReference type="Gene3D" id="3.40.630.190">
    <property type="entry name" value="LCP protein"/>
    <property type="match status" value="1"/>
</dbReference>
<dbReference type="InterPro" id="IPR004474">
    <property type="entry name" value="LytR_CpsA_psr"/>
</dbReference>
<dbReference type="KEGG" id="cphy:B5808_19570"/>
<comment type="similarity">
    <text evidence="1">Belongs to the LytR/CpsA/Psr (LCP) family.</text>
</comment>
<evidence type="ECO:0000256" key="3">
    <source>
        <dbReference type="SAM" id="Phobius"/>
    </source>
</evidence>
<feature type="domain" description="Cell envelope-related transcriptional attenuator" evidence="4">
    <location>
        <begin position="169"/>
        <end position="325"/>
    </location>
</feature>
<dbReference type="EMBL" id="CP020716">
    <property type="protein sequence ID" value="ARJ07594.1"/>
    <property type="molecule type" value="Genomic_DNA"/>
</dbReference>
<feature type="compositionally biased region" description="Low complexity" evidence="2">
    <location>
        <begin position="438"/>
        <end position="447"/>
    </location>
</feature>
<name>A0A1X9LQW2_9MICO</name>
<dbReference type="PANTHER" id="PTHR33392">
    <property type="entry name" value="POLYISOPRENYL-TEICHOIC ACID--PEPTIDOGLYCAN TEICHOIC ACID TRANSFERASE TAGU"/>
    <property type="match status" value="1"/>
</dbReference>
<dbReference type="PANTHER" id="PTHR33392:SF6">
    <property type="entry name" value="POLYISOPRENYL-TEICHOIC ACID--PEPTIDOGLYCAN TEICHOIC ACID TRANSFERASE TAGU"/>
    <property type="match status" value="1"/>
</dbReference>
<dbReference type="Pfam" id="PF03816">
    <property type="entry name" value="LytR_cpsA_psr"/>
    <property type="match status" value="1"/>
</dbReference>
<dbReference type="NCBIfam" id="TIGR00350">
    <property type="entry name" value="lytR_cpsA_psr"/>
    <property type="match status" value="1"/>
</dbReference>
<feature type="transmembrane region" description="Helical" evidence="3">
    <location>
        <begin position="86"/>
        <end position="112"/>
    </location>
</feature>
<evidence type="ECO:0000313" key="6">
    <source>
        <dbReference type="Proteomes" id="UP000192775"/>
    </source>
</evidence>
<proteinExistence type="inferred from homology"/>
<gene>
    <name evidence="5" type="ORF">B5808_19570</name>
</gene>
<keyword evidence="3" id="KW-0812">Transmembrane</keyword>
<feature type="compositionally biased region" description="Low complexity" evidence="2">
    <location>
        <begin position="415"/>
        <end position="431"/>
    </location>
</feature>
<geneLocation type="plasmid" evidence="5">
    <name>unnamed1</name>
</geneLocation>
<evidence type="ECO:0000313" key="5">
    <source>
        <dbReference type="EMBL" id="ARJ07594.1"/>
    </source>
</evidence>
<dbReference type="AlphaFoldDB" id="A0A1X9LQW2"/>
<keyword evidence="3" id="KW-1133">Transmembrane helix</keyword>
<sequence length="469" mass="48729">MRRRLPTTAQNRRLCPSPRGRGHSRHRHQDRMSARRRRRRSSRRCRALGVETEAEGARPTARSPMAVTGRGPTPIRHRRASRRTPWLVLVRWMAIGAAVIVAATVGVVGVAVASLSQQLSDNAVDLGTTPTVAPPLLGPYPGGFNLLVVGTDNDPNQADSYGARSATLNDVTILVHVASDHQSATIVSLPRDLVIAQPACVDPATGTTASAVSARPLNEAWGRGGLACVAATVSDLTGMSIPYAAATSFAGVVNITDAIGGVDVCLTGPITDPYSGLDLPAGHSIIQGDTALAFLRSRHGIGDGSDLSRIGSQQQYLASLVRTVKSQSTLTDVTKVFGLAQAAAQNIRPSTSLQSVDAITSLALTLKDVDTSRIAFVSYPVTTYVNDSNKVQPAQATADQLFLAIKNDQSISLSGGTTATGSTAIPPAAGAPTPPSTNTPAADAPPATAVQGITGQTADEQTCADPFFG</sequence>
<reference evidence="5 6" key="1">
    <citation type="submission" date="2017-04" db="EMBL/GenBank/DDBJ databases">
        <authorList>
            <person name="Afonso C.L."/>
            <person name="Miller P.J."/>
            <person name="Scott M.A."/>
            <person name="Spackman E."/>
            <person name="Goraichik I."/>
            <person name="Dimitrov K.M."/>
            <person name="Suarez D.L."/>
            <person name="Swayne D.E."/>
        </authorList>
    </citation>
    <scope>NUCLEOTIDE SEQUENCE [LARGE SCALE GENOMIC DNA]</scope>
    <source>
        <strain evidence="6">XA(T)</strain>
        <plasmid evidence="6">Plasmid unnamed1</plasmid>
    </source>
</reference>
<keyword evidence="6" id="KW-1185">Reference proteome</keyword>
<feature type="region of interest" description="Disordered" evidence="2">
    <location>
        <begin position="415"/>
        <end position="447"/>
    </location>
</feature>
<keyword evidence="5" id="KW-0614">Plasmid</keyword>
<dbReference type="InterPro" id="IPR050922">
    <property type="entry name" value="LytR/CpsA/Psr_CW_biosynth"/>
</dbReference>
<protein>
    <recommendedName>
        <fullName evidence="4">Cell envelope-related transcriptional attenuator domain-containing protein</fullName>
    </recommendedName>
</protein>
<evidence type="ECO:0000256" key="2">
    <source>
        <dbReference type="SAM" id="MobiDB-lite"/>
    </source>
</evidence>
<evidence type="ECO:0000259" key="4">
    <source>
        <dbReference type="Pfam" id="PF03816"/>
    </source>
</evidence>
<feature type="region of interest" description="Disordered" evidence="2">
    <location>
        <begin position="1"/>
        <end position="78"/>
    </location>
</feature>
<keyword evidence="3" id="KW-0472">Membrane</keyword>
<organism evidence="5 6">
    <name type="scientific">Cnuibacter physcomitrellae</name>
    <dbReference type="NCBI Taxonomy" id="1619308"/>
    <lineage>
        <taxon>Bacteria</taxon>
        <taxon>Bacillati</taxon>
        <taxon>Actinomycetota</taxon>
        <taxon>Actinomycetes</taxon>
        <taxon>Micrococcales</taxon>
        <taxon>Microbacteriaceae</taxon>
        <taxon>Cnuibacter</taxon>
    </lineage>
</organism>
<dbReference type="Proteomes" id="UP000192775">
    <property type="component" value="Plasmid unnamed1"/>
</dbReference>
<feature type="compositionally biased region" description="Basic residues" evidence="2">
    <location>
        <begin position="20"/>
        <end position="46"/>
    </location>
</feature>
<accession>A0A1X9LQW2</accession>